<sequence length="713" mass="76540">MKLPNFGRFFHKRSRSDSVLYRRAQPEVQLPPRPVSVSFSNGTILSLDTERSMLSELLSGVPITPLAVAIPRPVSTSTVSSGSQISAASQPVVIDTLARRIQELEDTIRTQEQNQTSVSSLDSSLESAQNTIHDAGKRNLELVDEVTQLRSELELARIDLDTLRSDHTRYKALLDIPVLSAVLAHLTAGDDPEEALVDAIKQAINEPGSTWRTLLEPVTGPRSPEDYIAQVNCTLRARREGRDWQKRAAFWRHSAKENGRHKDTVTPSASQLSDIIVDAQGAQRRSRAPTSQKLGDSGTVLSLVQVQVEVVSQVEVEKAVPESVEVVPAPLRLIRESSGSSSPGLNRPAADDGNVERKSTLQASETMQTVKENRNAERAVSQPYANLPPLASVIFRESHSIRSISPKKESVLVPSSSTLSQGSRKSVKSFRASADAGPSTPRQNPVENDAHIPGDCSFESLSAGVSIAECAPAPPSALWPVTEANTSGATADSDFSSTSWDMISNFINKSLSFSSLARIPGSSPEANSKSTESKAGPAEAQEQKAPAQLAHSPIREPKPSRIPSPTSSANSTPTSSPAKKSRLPLPIAMPRVVKIAMPQTARLMRRFSRQMISKPVLIDSTNAAAVGDSSPDAKARFDARGDRGARSVERGDRGAKSVDRNGRGAPRKMNDAPMPAGMARGLGKENLPAQARGRRSTLVVSGGSSARTARVRA</sequence>
<protein>
    <submittedName>
        <fullName evidence="2">Uncharacterized protein</fullName>
    </submittedName>
</protein>
<dbReference type="KEGG" id="pco:PHACADRAFT_183341"/>
<dbReference type="EMBL" id="JH930471">
    <property type="protein sequence ID" value="EKM56749.1"/>
    <property type="molecule type" value="Genomic_DNA"/>
</dbReference>
<dbReference type="GeneID" id="18910139"/>
<feature type="compositionally biased region" description="Polar residues" evidence="1">
    <location>
        <begin position="413"/>
        <end position="424"/>
    </location>
</feature>
<organism evidence="2 3">
    <name type="scientific">Phanerochaete carnosa (strain HHB-10118-sp)</name>
    <name type="common">White-rot fungus</name>
    <name type="synonym">Peniophora carnosa</name>
    <dbReference type="NCBI Taxonomy" id="650164"/>
    <lineage>
        <taxon>Eukaryota</taxon>
        <taxon>Fungi</taxon>
        <taxon>Dikarya</taxon>
        <taxon>Basidiomycota</taxon>
        <taxon>Agaricomycotina</taxon>
        <taxon>Agaricomycetes</taxon>
        <taxon>Polyporales</taxon>
        <taxon>Phanerochaetaceae</taxon>
        <taxon>Phanerochaete</taxon>
    </lineage>
</organism>
<dbReference type="OrthoDB" id="2798624at2759"/>
<dbReference type="RefSeq" id="XP_007394584.1">
    <property type="nucleotide sequence ID" value="XM_007394522.1"/>
</dbReference>
<dbReference type="HOGENOM" id="CLU_365226_0_0_1"/>
<gene>
    <name evidence="2" type="ORF">PHACADRAFT_183341</name>
</gene>
<feature type="region of interest" description="Disordered" evidence="1">
    <location>
        <begin position="406"/>
        <end position="448"/>
    </location>
</feature>
<proteinExistence type="predicted"/>
<dbReference type="STRING" id="650164.K5WCL6"/>
<feature type="compositionally biased region" description="Polar residues" evidence="1">
    <location>
        <begin position="360"/>
        <end position="370"/>
    </location>
</feature>
<evidence type="ECO:0000313" key="2">
    <source>
        <dbReference type="EMBL" id="EKM56749.1"/>
    </source>
</evidence>
<feature type="compositionally biased region" description="Low complexity" evidence="1">
    <location>
        <begin position="534"/>
        <end position="550"/>
    </location>
</feature>
<feature type="compositionally biased region" description="Polar residues" evidence="1">
    <location>
        <begin position="698"/>
        <end position="707"/>
    </location>
</feature>
<dbReference type="InParanoid" id="K5WCL6"/>
<accession>K5WCL6</accession>
<dbReference type="Proteomes" id="UP000008370">
    <property type="component" value="Unassembled WGS sequence"/>
</dbReference>
<evidence type="ECO:0000313" key="3">
    <source>
        <dbReference type="Proteomes" id="UP000008370"/>
    </source>
</evidence>
<feature type="region of interest" description="Disordered" evidence="1">
    <location>
        <begin position="335"/>
        <end position="382"/>
    </location>
</feature>
<reference evidence="2 3" key="1">
    <citation type="journal article" date="2012" name="BMC Genomics">
        <title>Comparative genomics of the white-rot fungi, Phanerochaete carnosa and P. chrysosporium, to elucidate the genetic basis of the distinct wood types they colonize.</title>
        <authorList>
            <person name="Suzuki H."/>
            <person name="MacDonald J."/>
            <person name="Syed K."/>
            <person name="Salamov A."/>
            <person name="Hori C."/>
            <person name="Aerts A."/>
            <person name="Henrissat B."/>
            <person name="Wiebenga A."/>
            <person name="vanKuyk P.A."/>
            <person name="Barry K."/>
            <person name="Lindquist E."/>
            <person name="LaButti K."/>
            <person name="Lapidus A."/>
            <person name="Lucas S."/>
            <person name="Coutinho P."/>
            <person name="Gong Y."/>
            <person name="Samejima M."/>
            <person name="Mahadevan R."/>
            <person name="Abou-Zaid M."/>
            <person name="de Vries R.P."/>
            <person name="Igarashi K."/>
            <person name="Yadav J.S."/>
            <person name="Grigoriev I.V."/>
            <person name="Master E.R."/>
        </authorList>
    </citation>
    <scope>NUCLEOTIDE SEQUENCE [LARGE SCALE GENOMIC DNA]</scope>
    <source>
        <strain evidence="2 3">HHB-10118-sp</strain>
    </source>
</reference>
<keyword evidence="3" id="KW-1185">Reference proteome</keyword>
<feature type="region of interest" description="Disordered" evidence="1">
    <location>
        <begin position="624"/>
        <end position="713"/>
    </location>
</feature>
<feature type="compositionally biased region" description="Basic and acidic residues" evidence="1">
    <location>
        <begin position="631"/>
        <end position="662"/>
    </location>
</feature>
<feature type="region of interest" description="Disordered" evidence="1">
    <location>
        <begin position="518"/>
        <end position="585"/>
    </location>
</feature>
<evidence type="ECO:0000256" key="1">
    <source>
        <dbReference type="SAM" id="MobiDB-lite"/>
    </source>
</evidence>
<dbReference type="AlphaFoldDB" id="K5WCL6"/>
<name>K5WCL6_PHACS</name>
<feature type="compositionally biased region" description="Low complexity" evidence="1">
    <location>
        <begin position="563"/>
        <end position="578"/>
    </location>
</feature>